<keyword evidence="2" id="KW-0472">Membrane</keyword>
<evidence type="ECO:0000256" key="1">
    <source>
        <dbReference type="SAM" id="MobiDB-lite"/>
    </source>
</evidence>
<feature type="transmembrane region" description="Helical" evidence="2">
    <location>
        <begin position="51"/>
        <end position="76"/>
    </location>
</feature>
<sequence>MSGEYPVGGAGAPHPGEPGYAPDGNAPGAPGGDGDRGDGGGGDGAPGAREYLILAGLVTVSVAGLAAVTYAAVRGFDGLTGQAVGAALLPARGDSVLRVLVSGATLLVLVPGAVLLTAGRFRRAGWYRAHRWGTALALLTLVVVFWLAVDSATAFVLRTAS</sequence>
<protein>
    <recommendedName>
        <fullName evidence="5">Integral membrane protein</fullName>
    </recommendedName>
</protein>
<proteinExistence type="predicted"/>
<dbReference type="Proteomes" id="UP001431313">
    <property type="component" value="Unassembled WGS sequence"/>
</dbReference>
<feature type="transmembrane region" description="Helical" evidence="2">
    <location>
        <begin position="129"/>
        <end position="149"/>
    </location>
</feature>
<organism evidence="3 4">
    <name type="scientific">Streptomyces pyxinae</name>
    <dbReference type="NCBI Taxonomy" id="2970734"/>
    <lineage>
        <taxon>Bacteria</taxon>
        <taxon>Bacillati</taxon>
        <taxon>Actinomycetota</taxon>
        <taxon>Actinomycetes</taxon>
        <taxon>Kitasatosporales</taxon>
        <taxon>Streptomycetaceae</taxon>
        <taxon>Streptomyces</taxon>
    </lineage>
</organism>
<dbReference type="RefSeq" id="WP_258787868.1">
    <property type="nucleotide sequence ID" value="NZ_JANUGQ010000009.1"/>
</dbReference>
<comment type="caution">
    <text evidence="3">The sequence shown here is derived from an EMBL/GenBank/DDBJ whole genome shotgun (WGS) entry which is preliminary data.</text>
</comment>
<evidence type="ECO:0000256" key="2">
    <source>
        <dbReference type="SAM" id="Phobius"/>
    </source>
</evidence>
<keyword evidence="2" id="KW-1133">Transmembrane helix</keyword>
<feature type="compositionally biased region" description="Gly residues" evidence="1">
    <location>
        <begin position="1"/>
        <end position="11"/>
    </location>
</feature>
<accession>A0ABT2CGW9</accession>
<evidence type="ECO:0000313" key="4">
    <source>
        <dbReference type="Proteomes" id="UP001431313"/>
    </source>
</evidence>
<evidence type="ECO:0000313" key="3">
    <source>
        <dbReference type="EMBL" id="MCS0636656.1"/>
    </source>
</evidence>
<keyword evidence="2" id="KW-0812">Transmembrane</keyword>
<dbReference type="EMBL" id="JANUGQ010000009">
    <property type="protein sequence ID" value="MCS0636656.1"/>
    <property type="molecule type" value="Genomic_DNA"/>
</dbReference>
<keyword evidence="4" id="KW-1185">Reference proteome</keyword>
<evidence type="ECO:0008006" key="5">
    <source>
        <dbReference type="Google" id="ProtNLM"/>
    </source>
</evidence>
<feature type="transmembrane region" description="Helical" evidence="2">
    <location>
        <begin position="96"/>
        <end position="117"/>
    </location>
</feature>
<reference evidence="3" key="1">
    <citation type="submission" date="2022-08" db="EMBL/GenBank/DDBJ databases">
        <authorList>
            <person name="Somphong A."/>
            <person name="Phongsopitanun W."/>
        </authorList>
    </citation>
    <scope>NUCLEOTIDE SEQUENCE</scope>
    <source>
        <strain evidence="3">LP05-1</strain>
    </source>
</reference>
<feature type="region of interest" description="Disordered" evidence="1">
    <location>
        <begin position="1"/>
        <end position="42"/>
    </location>
</feature>
<feature type="compositionally biased region" description="Low complexity" evidence="1">
    <location>
        <begin position="12"/>
        <end position="28"/>
    </location>
</feature>
<gene>
    <name evidence="3" type="ORF">NX801_13500</name>
</gene>
<name>A0ABT2CGW9_9ACTN</name>